<evidence type="ECO:0000313" key="2">
    <source>
        <dbReference type="Proteomes" id="UP000236919"/>
    </source>
</evidence>
<proteinExistence type="predicted"/>
<dbReference type="OrthoDB" id="8450050at2"/>
<evidence type="ECO:0000313" key="1">
    <source>
        <dbReference type="EMBL" id="POR53098.1"/>
    </source>
</evidence>
<dbReference type="AlphaFoldDB" id="A0A2S4MEC5"/>
<organism evidence="1 2">
    <name type="scientific">Bosea psychrotolerans</name>
    <dbReference type="NCBI Taxonomy" id="1871628"/>
    <lineage>
        <taxon>Bacteria</taxon>
        <taxon>Pseudomonadati</taxon>
        <taxon>Pseudomonadota</taxon>
        <taxon>Alphaproteobacteria</taxon>
        <taxon>Hyphomicrobiales</taxon>
        <taxon>Boseaceae</taxon>
        <taxon>Bosea</taxon>
    </lineage>
</organism>
<sequence>MDIDVTPKSGAAAWLLTDLLGRPMGHVAEEPAGEFRIHPAGQALLTMKTMKCGPFKTLDDALAEIELFTRGTCRRVLGGDPPDGEA</sequence>
<reference evidence="1 2" key="1">
    <citation type="submission" date="2018-01" db="EMBL/GenBank/DDBJ databases">
        <title>Genomic Encyclopedia of Type Strains, Phase III (KMG-III): the genomes of soil and plant-associated and newly described type strains.</title>
        <authorList>
            <person name="Whitman W."/>
        </authorList>
    </citation>
    <scope>NUCLEOTIDE SEQUENCE [LARGE SCALE GENOMIC DNA]</scope>
    <source>
        <strain evidence="1 2">1131</strain>
    </source>
</reference>
<keyword evidence="2" id="KW-1185">Reference proteome</keyword>
<name>A0A2S4MEC5_9HYPH</name>
<comment type="caution">
    <text evidence="1">The sequence shown here is derived from an EMBL/GenBank/DDBJ whole genome shotgun (WGS) entry which is preliminary data.</text>
</comment>
<dbReference type="Proteomes" id="UP000236919">
    <property type="component" value="Unassembled WGS sequence"/>
</dbReference>
<gene>
    <name evidence="1" type="ORF">CYD53_10473</name>
</gene>
<dbReference type="EMBL" id="PQFZ01000004">
    <property type="protein sequence ID" value="POR53098.1"/>
    <property type="molecule type" value="Genomic_DNA"/>
</dbReference>
<protein>
    <submittedName>
        <fullName evidence="1">Uncharacterized protein</fullName>
    </submittedName>
</protein>
<accession>A0A2S4MEC5</accession>